<dbReference type="InterPro" id="IPR007513">
    <property type="entry name" value="SERF-like_N"/>
</dbReference>
<comment type="caution">
    <text evidence="3">The sequence shown here is derived from an EMBL/GenBank/DDBJ whole genome shotgun (WGS) entry which is preliminary data.</text>
</comment>
<dbReference type="EMBL" id="BTSY01000005">
    <property type="protein sequence ID" value="GMT30778.1"/>
    <property type="molecule type" value="Genomic_DNA"/>
</dbReference>
<accession>A0AAV5WKE2</accession>
<dbReference type="AlphaFoldDB" id="A0AAV5WKE2"/>
<feature type="compositionally biased region" description="Basic and acidic residues" evidence="1">
    <location>
        <begin position="36"/>
        <end position="61"/>
    </location>
</feature>
<protein>
    <recommendedName>
        <fullName evidence="2">Small EDRK-rich factor-like N-terminal domain-containing protein</fullName>
    </recommendedName>
</protein>
<sequence length="145" mass="15821">GNQRDLARAKNLKKQQDGKKGAADQAGNAGTTMQSRMDRDAAAMRVKQEKAAAKKAEEDAAKAGGAGKVAKIDPLSIMQPDLSPHLHTYECNVLIDLLQRDNNPRYGKRIVELQHLPESYFTPALLKLRAEGRLPNFAAQSGCKI</sequence>
<dbReference type="Pfam" id="PF04419">
    <property type="entry name" value="SERF-like_N"/>
    <property type="match status" value="1"/>
</dbReference>
<evidence type="ECO:0000313" key="3">
    <source>
        <dbReference type="EMBL" id="GMT30778.1"/>
    </source>
</evidence>
<organism evidence="3 4">
    <name type="scientific">Pristionchus fissidentatus</name>
    <dbReference type="NCBI Taxonomy" id="1538716"/>
    <lineage>
        <taxon>Eukaryota</taxon>
        <taxon>Metazoa</taxon>
        <taxon>Ecdysozoa</taxon>
        <taxon>Nematoda</taxon>
        <taxon>Chromadorea</taxon>
        <taxon>Rhabditida</taxon>
        <taxon>Rhabditina</taxon>
        <taxon>Diplogasteromorpha</taxon>
        <taxon>Diplogasteroidea</taxon>
        <taxon>Neodiplogasteridae</taxon>
        <taxon>Pristionchus</taxon>
    </lineage>
</organism>
<reference evidence="3" key="1">
    <citation type="submission" date="2023-10" db="EMBL/GenBank/DDBJ databases">
        <title>Genome assembly of Pristionchus species.</title>
        <authorList>
            <person name="Yoshida K."/>
            <person name="Sommer R.J."/>
        </authorList>
    </citation>
    <scope>NUCLEOTIDE SEQUENCE</scope>
    <source>
        <strain evidence="3">RS5133</strain>
    </source>
</reference>
<feature type="domain" description="Small EDRK-rich factor-like N-terminal" evidence="2">
    <location>
        <begin position="1"/>
        <end position="25"/>
    </location>
</feature>
<evidence type="ECO:0000259" key="2">
    <source>
        <dbReference type="Pfam" id="PF04419"/>
    </source>
</evidence>
<gene>
    <name evidence="3" type="ORF">PFISCL1PPCAC_22075</name>
</gene>
<evidence type="ECO:0000313" key="4">
    <source>
        <dbReference type="Proteomes" id="UP001432322"/>
    </source>
</evidence>
<keyword evidence="4" id="KW-1185">Reference proteome</keyword>
<feature type="region of interest" description="Disordered" evidence="1">
    <location>
        <begin position="1"/>
        <end position="65"/>
    </location>
</feature>
<proteinExistence type="predicted"/>
<evidence type="ECO:0000256" key="1">
    <source>
        <dbReference type="SAM" id="MobiDB-lite"/>
    </source>
</evidence>
<feature type="non-terminal residue" evidence="3">
    <location>
        <position position="1"/>
    </location>
</feature>
<dbReference type="Proteomes" id="UP001432322">
    <property type="component" value="Unassembled WGS sequence"/>
</dbReference>
<feature type="compositionally biased region" description="Basic and acidic residues" evidence="1">
    <location>
        <begin position="1"/>
        <end position="22"/>
    </location>
</feature>
<name>A0AAV5WKE2_9BILA</name>